<dbReference type="Gene3D" id="2.40.10.10">
    <property type="entry name" value="Trypsin-like serine proteases"/>
    <property type="match status" value="2"/>
</dbReference>
<keyword evidence="1" id="KW-0378">Hydrolase</keyword>
<dbReference type="EC" id="3.4.21.-" evidence="1"/>
<dbReference type="AlphaFoldDB" id="A0A5J4RQW4"/>
<dbReference type="PRINTS" id="PR00834">
    <property type="entry name" value="PROTEASES2C"/>
</dbReference>
<reference evidence="1" key="1">
    <citation type="submission" date="2019-03" db="EMBL/GenBank/DDBJ databases">
        <title>Single cell metagenomics reveals metabolic interactions within the superorganism composed of flagellate Streblomastix strix and complex community of Bacteroidetes bacteria on its surface.</title>
        <authorList>
            <person name="Treitli S.C."/>
            <person name="Kolisko M."/>
            <person name="Husnik F."/>
            <person name="Keeling P."/>
            <person name="Hampl V."/>
        </authorList>
    </citation>
    <scope>NUCLEOTIDE SEQUENCE</scope>
    <source>
        <strain evidence="1">STM</strain>
    </source>
</reference>
<proteinExistence type="predicted"/>
<name>A0A5J4RQW4_9ZZZZ</name>
<evidence type="ECO:0000313" key="1">
    <source>
        <dbReference type="EMBL" id="KAA6336099.1"/>
    </source>
</evidence>
<dbReference type="PANTHER" id="PTHR43019">
    <property type="entry name" value="SERINE ENDOPROTEASE DEGS"/>
    <property type="match status" value="1"/>
</dbReference>
<sequence length="384" mass="42551">MNRINLLRYLALVSISFLLLTNVYSQKVTPNPAVDNDCSGETSVLTITSVFTGMGEENLTLVTFQYVTTLFKPWIKLDSKTTLTTNKSNTKHEILDWGIVTEDEDGRFSSLNFDNQYSIKRRIVYNLYMVFPAIPGNASLLSIQESVKNGFFWNGIHINNQSTEDLSKDKPSYTPKGEFTPSGSGSGFAINANGYIATCYHVIADAKEIRIKGINGNFETSLKAKVIVADEKNDLAILKIDDTRFSQIPYSFTTELSDVGEDIFVLGYPQTQHLGEELKLTTGVISSRSGYRGDITTYQISAQALPGNSGCPLFNNKGDIIGVVSAKYIEPNVSYAVKLSYLKMLIENSEIKLTQPVSNTIVGKSLADKVKSVRNFVYIIEVEQ</sequence>
<dbReference type="PANTHER" id="PTHR43019:SF23">
    <property type="entry name" value="PROTEASE DO-LIKE 5, CHLOROPLASTIC"/>
    <property type="match status" value="1"/>
</dbReference>
<keyword evidence="1" id="KW-0645">Protease</keyword>
<accession>A0A5J4RQW4</accession>
<dbReference type="InterPro" id="IPR009003">
    <property type="entry name" value="Peptidase_S1_PA"/>
</dbReference>
<dbReference type="Pfam" id="PF13365">
    <property type="entry name" value="Trypsin_2"/>
    <property type="match status" value="1"/>
</dbReference>
<gene>
    <name evidence="1" type="ORF">EZS27_015726</name>
</gene>
<dbReference type="InterPro" id="IPR043504">
    <property type="entry name" value="Peptidase_S1_PA_chymotrypsin"/>
</dbReference>
<dbReference type="SUPFAM" id="SSF50494">
    <property type="entry name" value="Trypsin-like serine proteases"/>
    <property type="match status" value="1"/>
</dbReference>
<comment type="caution">
    <text evidence="1">The sequence shown here is derived from an EMBL/GenBank/DDBJ whole genome shotgun (WGS) entry which is preliminary data.</text>
</comment>
<organism evidence="1">
    <name type="scientific">termite gut metagenome</name>
    <dbReference type="NCBI Taxonomy" id="433724"/>
    <lineage>
        <taxon>unclassified sequences</taxon>
        <taxon>metagenomes</taxon>
        <taxon>organismal metagenomes</taxon>
    </lineage>
</organism>
<dbReference type="EMBL" id="SNRY01000828">
    <property type="protein sequence ID" value="KAA6336099.1"/>
    <property type="molecule type" value="Genomic_DNA"/>
</dbReference>
<dbReference type="InterPro" id="IPR001940">
    <property type="entry name" value="Peptidase_S1C"/>
</dbReference>
<dbReference type="GO" id="GO:0004252">
    <property type="term" value="F:serine-type endopeptidase activity"/>
    <property type="evidence" value="ECO:0007669"/>
    <property type="project" value="InterPro"/>
</dbReference>
<dbReference type="GO" id="GO:0006508">
    <property type="term" value="P:proteolysis"/>
    <property type="evidence" value="ECO:0007669"/>
    <property type="project" value="UniProtKB-KW"/>
</dbReference>
<protein>
    <submittedName>
        <fullName evidence="1">Serine protease HtrA-like protein</fullName>
        <ecNumber evidence="1">3.4.21.-</ecNumber>
    </submittedName>
</protein>